<evidence type="ECO:0000256" key="2">
    <source>
        <dbReference type="ARBA" id="ARBA00023015"/>
    </source>
</evidence>
<evidence type="ECO:0000259" key="5">
    <source>
        <dbReference type="PROSITE" id="PS50931"/>
    </source>
</evidence>
<evidence type="ECO:0000256" key="4">
    <source>
        <dbReference type="ARBA" id="ARBA00023163"/>
    </source>
</evidence>
<keyword evidence="3 6" id="KW-0238">DNA-binding</keyword>
<dbReference type="GO" id="GO:0003700">
    <property type="term" value="F:DNA-binding transcription factor activity"/>
    <property type="evidence" value="ECO:0007669"/>
    <property type="project" value="InterPro"/>
</dbReference>
<dbReference type="Gene3D" id="3.40.190.290">
    <property type="match status" value="1"/>
</dbReference>
<gene>
    <name evidence="6" type="ORF">SAMN05216466_115136</name>
</gene>
<keyword evidence="2" id="KW-0805">Transcription regulation</keyword>
<dbReference type="InterPro" id="IPR036388">
    <property type="entry name" value="WH-like_DNA-bd_sf"/>
</dbReference>
<dbReference type="AlphaFoldDB" id="A0A1G8GT40"/>
<dbReference type="Pfam" id="PF03466">
    <property type="entry name" value="LysR_substrate"/>
    <property type="match status" value="1"/>
</dbReference>
<dbReference type="Proteomes" id="UP000199706">
    <property type="component" value="Unassembled WGS sequence"/>
</dbReference>
<feature type="domain" description="HTH lysR-type" evidence="5">
    <location>
        <begin position="36"/>
        <end position="93"/>
    </location>
</feature>
<name>A0A1G8GT40_9BURK</name>
<dbReference type="InterPro" id="IPR036390">
    <property type="entry name" value="WH_DNA-bd_sf"/>
</dbReference>
<dbReference type="EMBL" id="FNCJ01000015">
    <property type="protein sequence ID" value="SDH97539.1"/>
    <property type="molecule type" value="Genomic_DNA"/>
</dbReference>
<comment type="similarity">
    <text evidence="1">Belongs to the LysR transcriptional regulatory family.</text>
</comment>
<accession>A0A1G8GT40</accession>
<evidence type="ECO:0000313" key="7">
    <source>
        <dbReference type="Proteomes" id="UP000199706"/>
    </source>
</evidence>
<dbReference type="InterPro" id="IPR005119">
    <property type="entry name" value="LysR_subst-bd"/>
</dbReference>
<sequence length="328" mass="35691">MGLCVAGVCRRSPSTGPRPPAAGNPALTSSAFVMHFDFVDLRLIVNIADTKNLARAADRSHLSAPAASNRIKNLEEQLGFKLLYRTSQGVTPTPAGEAFVHHARLVLERVEHLAGDMQEYGEGIKGHVRIWANTTAISEFLPTVLSHFLRDHPDVNIDLREVLSGEIVKGVADSATDIGIVAGNVHAEHLEMLPYRDDRLILVTSKDHALAREPSVDFAQTLDDNFVGLPTSSAIHAFVTSAADTLGVRLKLRIQVGNFEAACRMIEAGVGIGIVPESVALRHGKTMQIALVRLNDAWAERKLKICVRNVKDLPPFARELVDRLMADA</sequence>
<dbReference type="PANTHER" id="PTHR30419">
    <property type="entry name" value="HTH-TYPE TRANSCRIPTIONAL REGULATOR YBHD"/>
    <property type="match status" value="1"/>
</dbReference>
<proteinExistence type="inferred from homology"/>
<dbReference type="SUPFAM" id="SSF53850">
    <property type="entry name" value="Periplasmic binding protein-like II"/>
    <property type="match status" value="1"/>
</dbReference>
<evidence type="ECO:0000313" key="6">
    <source>
        <dbReference type="EMBL" id="SDH97539.1"/>
    </source>
</evidence>
<dbReference type="PANTHER" id="PTHR30419:SF2">
    <property type="entry name" value="LYSR FAMILY TRANSCRIPTIONAL REGULATOR"/>
    <property type="match status" value="1"/>
</dbReference>
<dbReference type="PROSITE" id="PS50931">
    <property type="entry name" value="HTH_LYSR"/>
    <property type="match status" value="1"/>
</dbReference>
<dbReference type="FunFam" id="1.10.10.10:FF:000001">
    <property type="entry name" value="LysR family transcriptional regulator"/>
    <property type="match status" value="1"/>
</dbReference>
<dbReference type="InterPro" id="IPR000847">
    <property type="entry name" value="LysR_HTH_N"/>
</dbReference>
<evidence type="ECO:0000256" key="1">
    <source>
        <dbReference type="ARBA" id="ARBA00009437"/>
    </source>
</evidence>
<dbReference type="Gene3D" id="1.10.10.10">
    <property type="entry name" value="Winged helix-like DNA-binding domain superfamily/Winged helix DNA-binding domain"/>
    <property type="match status" value="1"/>
</dbReference>
<keyword evidence="4" id="KW-0804">Transcription</keyword>
<dbReference type="InterPro" id="IPR050950">
    <property type="entry name" value="HTH-type_LysR_regulators"/>
</dbReference>
<organism evidence="6 7">
    <name type="scientific">Paraburkholderia phenazinium</name>
    <dbReference type="NCBI Taxonomy" id="60549"/>
    <lineage>
        <taxon>Bacteria</taxon>
        <taxon>Pseudomonadati</taxon>
        <taxon>Pseudomonadota</taxon>
        <taxon>Betaproteobacteria</taxon>
        <taxon>Burkholderiales</taxon>
        <taxon>Burkholderiaceae</taxon>
        <taxon>Paraburkholderia</taxon>
    </lineage>
</organism>
<dbReference type="Pfam" id="PF00126">
    <property type="entry name" value="HTH_1"/>
    <property type="match status" value="1"/>
</dbReference>
<dbReference type="GO" id="GO:0005829">
    <property type="term" value="C:cytosol"/>
    <property type="evidence" value="ECO:0007669"/>
    <property type="project" value="TreeGrafter"/>
</dbReference>
<reference evidence="6 7" key="1">
    <citation type="submission" date="2016-10" db="EMBL/GenBank/DDBJ databases">
        <authorList>
            <person name="de Groot N.N."/>
        </authorList>
    </citation>
    <scope>NUCLEOTIDE SEQUENCE [LARGE SCALE GENOMIC DNA]</scope>
    <source>
        <strain evidence="6 7">LMG 2247</strain>
    </source>
</reference>
<dbReference type="SUPFAM" id="SSF46785">
    <property type="entry name" value="Winged helix' DNA-binding domain"/>
    <property type="match status" value="1"/>
</dbReference>
<evidence type="ECO:0000256" key="3">
    <source>
        <dbReference type="ARBA" id="ARBA00023125"/>
    </source>
</evidence>
<dbReference type="GO" id="GO:0003677">
    <property type="term" value="F:DNA binding"/>
    <property type="evidence" value="ECO:0007669"/>
    <property type="project" value="UniProtKB-KW"/>
</dbReference>
<protein>
    <submittedName>
        <fullName evidence="6">DNA-binding transcriptional regulator, LysR family</fullName>
    </submittedName>
</protein>
<dbReference type="CDD" id="cd08421">
    <property type="entry name" value="PBP2_LTTR_like_1"/>
    <property type="match status" value="1"/>
</dbReference>